<accession>A0A840YTH0</accession>
<evidence type="ECO:0000313" key="2">
    <source>
        <dbReference type="EMBL" id="MBB5712937.1"/>
    </source>
</evidence>
<dbReference type="Gene3D" id="2.30.30.240">
    <property type="entry name" value="PRC-barrel domain"/>
    <property type="match status" value="1"/>
</dbReference>
<dbReference type="Proteomes" id="UP000527143">
    <property type="component" value="Unassembled WGS sequence"/>
</dbReference>
<dbReference type="InterPro" id="IPR011033">
    <property type="entry name" value="PRC_barrel-like_sf"/>
</dbReference>
<dbReference type="SUPFAM" id="SSF50346">
    <property type="entry name" value="PRC-barrel domain"/>
    <property type="match status" value="1"/>
</dbReference>
<comment type="caution">
    <text evidence="2">The sequence shown here is derived from an EMBL/GenBank/DDBJ whole genome shotgun (WGS) entry which is preliminary data.</text>
</comment>
<evidence type="ECO:0000256" key="1">
    <source>
        <dbReference type="SAM" id="Phobius"/>
    </source>
</evidence>
<keyword evidence="1" id="KW-0472">Membrane</keyword>
<evidence type="ECO:0008006" key="4">
    <source>
        <dbReference type="Google" id="ProtNLM"/>
    </source>
</evidence>
<evidence type="ECO:0000313" key="3">
    <source>
        <dbReference type="Proteomes" id="UP000527143"/>
    </source>
</evidence>
<keyword evidence="3" id="KW-1185">Reference proteome</keyword>
<gene>
    <name evidence="2" type="ORF">FHT02_004199</name>
</gene>
<keyword evidence="1" id="KW-0812">Transmembrane</keyword>
<proteinExistence type="predicted"/>
<reference evidence="2 3" key="1">
    <citation type="submission" date="2020-08" db="EMBL/GenBank/DDBJ databases">
        <title>Genomic Encyclopedia of Type Strains, Phase IV (KMG-IV): sequencing the most valuable type-strain genomes for metagenomic binning, comparative biology and taxonomic classification.</title>
        <authorList>
            <person name="Goeker M."/>
        </authorList>
    </citation>
    <scope>NUCLEOTIDE SEQUENCE [LARGE SCALE GENOMIC DNA]</scope>
    <source>
        <strain evidence="2 3">DSM 26736</strain>
    </source>
</reference>
<keyword evidence="1" id="KW-1133">Transmembrane helix</keyword>
<sequence>MEDLAGWVALAATCIAALMTASNLGARVTGWGFVIFTIGAAAWIVVGLVTQQTQLLYSNIFLGLVDLFGIWRWLGRRARISDTAAAEVERSKERSGEELFSMGSLDGLPVKSPNGDTVAYAVDALAACVGGRIDYLIIRTGGVGGVGETLHRLPWKQAIVSDGHIQCNISAADVANLPLATAG</sequence>
<feature type="transmembrane region" description="Helical" evidence="1">
    <location>
        <begin position="55"/>
        <end position="74"/>
    </location>
</feature>
<dbReference type="EMBL" id="JACIJF010000031">
    <property type="protein sequence ID" value="MBB5712937.1"/>
    <property type="molecule type" value="Genomic_DNA"/>
</dbReference>
<organism evidence="2 3">
    <name type="scientific">Sphingomonas xinjiangensis</name>
    <dbReference type="NCBI Taxonomy" id="643568"/>
    <lineage>
        <taxon>Bacteria</taxon>
        <taxon>Pseudomonadati</taxon>
        <taxon>Pseudomonadota</taxon>
        <taxon>Alphaproteobacteria</taxon>
        <taxon>Sphingomonadales</taxon>
        <taxon>Sphingomonadaceae</taxon>
        <taxon>Sphingomonas</taxon>
    </lineage>
</organism>
<feature type="transmembrane region" description="Helical" evidence="1">
    <location>
        <begin position="6"/>
        <end position="24"/>
    </location>
</feature>
<dbReference type="AlphaFoldDB" id="A0A840YTH0"/>
<name>A0A840YTH0_9SPHN</name>
<feature type="transmembrane region" description="Helical" evidence="1">
    <location>
        <begin position="31"/>
        <end position="49"/>
    </location>
</feature>
<dbReference type="RefSeq" id="WP_184091834.1">
    <property type="nucleotide sequence ID" value="NZ_JACIJF010000031.1"/>
</dbReference>
<protein>
    <recommendedName>
        <fullName evidence="4">PRC-barrel domain-containing protein</fullName>
    </recommendedName>
</protein>